<dbReference type="GO" id="GO:0016491">
    <property type="term" value="F:oxidoreductase activity"/>
    <property type="evidence" value="ECO:0007669"/>
    <property type="project" value="UniProtKB-KW"/>
</dbReference>
<evidence type="ECO:0000256" key="2">
    <source>
        <dbReference type="ARBA" id="ARBA00022723"/>
    </source>
</evidence>
<accession>A0A1R3SRB4</accession>
<dbReference type="AlphaFoldDB" id="A0A1R3SRB4"/>
<dbReference type="PANTHER" id="PTHR43498:SF1">
    <property type="entry name" value="COB--COM HETERODISULFIDE REDUCTASE IRON-SULFUR SUBUNIT A"/>
    <property type="match status" value="1"/>
</dbReference>
<keyword evidence="6" id="KW-0732">Signal</keyword>
<keyword evidence="1" id="KW-0004">4Fe-4S</keyword>
<dbReference type="InterPro" id="IPR039650">
    <property type="entry name" value="HdrA-like"/>
</dbReference>
<sequence length="559" mass="62583">MKKLIICGLLLLMFGQGCSSRERTENKTTSRIKSDVCVYGASGPGIAAAVAAAREGYSVIIVEPCHKIGGLLGSGFRMQQDVPYADHLGGLTGAFYATDIVQPQPRHQQGAGKYNIKALQSMIDEYKDQIKVITDHRLSSVKKSNGSLKEVFFEYAPPGKDGVPISYRISEDLVCVSSSIFIDASYEGDLMAFSGVPYRVGKESKKEYGESLAGTVLSKRFPGVDPYKEKGNPQSGFLSCITPDPLGEEGDSSRFFMAYNFKLAWEKNPTPEHPGILITPPENKDPDVYELLKRYVDAGYSFTWPHENFSRGELMTGTLPGMQIDYPDGDWPTRSKVWQGFIDHIKTLTDFSGKEVRLVSDCNEDTDGWPFLYIRGGRRMVGEYVMTQHDLQLQTDPPTPIGLGYYKVDIYPNRLVVLDDGTLAHEGNLWEHVSPGPYQIPYGAIIPKKKDCRNLLVPLCMSASHIAYSSIRMEATYMVMGESAGIAAAIAIRENKAVQDISRSDLTSMLKKYGQKLEWDGKGYRNWRYNIFSTPQEEVTRWDTHPEEYQKKPVETLWK</sequence>
<dbReference type="KEGG" id="psac:PSM36_0107"/>
<evidence type="ECO:0000313" key="7">
    <source>
        <dbReference type="EMBL" id="SCD18943.1"/>
    </source>
</evidence>
<name>A0A1R3SRB4_9BACT</name>
<dbReference type="STRING" id="1642647.PSM36_0107"/>
<dbReference type="InterPro" id="IPR036188">
    <property type="entry name" value="FAD/NAD-bd_sf"/>
</dbReference>
<dbReference type="RefSeq" id="WP_083710865.1">
    <property type="nucleotide sequence ID" value="NZ_LT605205.1"/>
</dbReference>
<feature type="signal peptide" evidence="6">
    <location>
        <begin position="1"/>
        <end position="19"/>
    </location>
</feature>
<dbReference type="GO" id="GO:0046872">
    <property type="term" value="F:metal ion binding"/>
    <property type="evidence" value="ECO:0007669"/>
    <property type="project" value="UniProtKB-KW"/>
</dbReference>
<dbReference type="PROSITE" id="PS51257">
    <property type="entry name" value="PROKAR_LIPOPROTEIN"/>
    <property type="match status" value="1"/>
</dbReference>
<reference evidence="7 8" key="1">
    <citation type="submission" date="2016-08" db="EMBL/GenBank/DDBJ databases">
        <authorList>
            <person name="Seilhamer J.J."/>
        </authorList>
    </citation>
    <scope>NUCLEOTIDE SEQUENCE [LARGE SCALE GENOMIC DNA]</scope>
    <source>
        <strain evidence="7">M3/6</strain>
    </source>
</reference>
<evidence type="ECO:0000256" key="6">
    <source>
        <dbReference type="SAM" id="SignalP"/>
    </source>
</evidence>
<evidence type="ECO:0000256" key="5">
    <source>
        <dbReference type="ARBA" id="ARBA00023014"/>
    </source>
</evidence>
<protein>
    <submittedName>
        <fullName evidence="7">Putative secreted protein</fullName>
    </submittedName>
</protein>
<dbReference type="PANTHER" id="PTHR43498">
    <property type="entry name" value="FERREDOXIN:COB-COM HETERODISULFIDE REDUCTASE SUBUNIT A"/>
    <property type="match status" value="1"/>
</dbReference>
<dbReference type="EMBL" id="LT605205">
    <property type="protein sequence ID" value="SCD18943.1"/>
    <property type="molecule type" value="Genomic_DNA"/>
</dbReference>
<proteinExistence type="predicted"/>
<dbReference type="GO" id="GO:0051539">
    <property type="term" value="F:4 iron, 4 sulfur cluster binding"/>
    <property type="evidence" value="ECO:0007669"/>
    <property type="project" value="UniProtKB-KW"/>
</dbReference>
<dbReference type="SUPFAM" id="SSF51905">
    <property type="entry name" value="FAD/NAD(P)-binding domain"/>
    <property type="match status" value="1"/>
</dbReference>
<feature type="chain" id="PRO_5012210077" evidence="6">
    <location>
        <begin position="20"/>
        <end position="559"/>
    </location>
</feature>
<keyword evidence="3" id="KW-0560">Oxidoreductase</keyword>
<keyword evidence="8" id="KW-1185">Reference proteome</keyword>
<dbReference type="Pfam" id="PF12831">
    <property type="entry name" value="FAD_oxidored"/>
    <property type="match status" value="1"/>
</dbReference>
<evidence type="ECO:0000256" key="1">
    <source>
        <dbReference type="ARBA" id="ARBA00022485"/>
    </source>
</evidence>
<gene>
    <name evidence="7" type="ORF">PSM36_0107</name>
</gene>
<dbReference type="Gene3D" id="3.50.50.60">
    <property type="entry name" value="FAD/NAD(P)-binding domain"/>
    <property type="match status" value="1"/>
</dbReference>
<keyword evidence="5" id="KW-0411">Iron-sulfur</keyword>
<dbReference type="Proteomes" id="UP000187464">
    <property type="component" value="Chromosome I"/>
</dbReference>
<evidence type="ECO:0000256" key="3">
    <source>
        <dbReference type="ARBA" id="ARBA00023002"/>
    </source>
</evidence>
<keyword evidence="4" id="KW-0408">Iron</keyword>
<keyword evidence="2" id="KW-0479">Metal-binding</keyword>
<evidence type="ECO:0000313" key="8">
    <source>
        <dbReference type="Proteomes" id="UP000187464"/>
    </source>
</evidence>
<evidence type="ECO:0000256" key="4">
    <source>
        <dbReference type="ARBA" id="ARBA00023004"/>
    </source>
</evidence>
<organism evidence="7 8">
    <name type="scientific">Proteiniphilum saccharofermentans</name>
    <dbReference type="NCBI Taxonomy" id="1642647"/>
    <lineage>
        <taxon>Bacteria</taxon>
        <taxon>Pseudomonadati</taxon>
        <taxon>Bacteroidota</taxon>
        <taxon>Bacteroidia</taxon>
        <taxon>Bacteroidales</taxon>
        <taxon>Dysgonomonadaceae</taxon>
        <taxon>Proteiniphilum</taxon>
    </lineage>
</organism>